<reference evidence="7 8" key="1">
    <citation type="submission" date="2015-11" db="EMBL/GenBank/DDBJ databases">
        <title>Bacillus caseinolyticus sp nov.</title>
        <authorList>
            <person name="Dastager S.G."/>
            <person name="Mawlankar R."/>
        </authorList>
    </citation>
    <scope>NUCLEOTIDE SEQUENCE [LARGE SCALE GENOMIC DNA]</scope>
    <source>
        <strain evidence="7 8">SGD-V-76</strain>
    </source>
</reference>
<keyword evidence="5" id="KW-0472">Membrane</keyword>
<comment type="subcellular location">
    <subcellularLocation>
        <location evidence="1">Cell membrane</location>
        <topology evidence="1">Single-pass membrane protein</topology>
    </subcellularLocation>
</comment>
<dbReference type="InterPro" id="IPR052027">
    <property type="entry name" value="PspC"/>
</dbReference>
<protein>
    <recommendedName>
        <fullName evidence="6">Phage shock protein PspC N-terminal domain-containing protein</fullName>
    </recommendedName>
</protein>
<evidence type="ECO:0000313" key="7">
    <source>
        <dbReference type="EMBL" id="KSU87914.1"/>
    </source>
</evidence>
<comment type="caution">
    <text evidence="7">The sequence shown here is derived from an EMBL/GenBank/DDBJ whole genome shotgun (WGS) entry which is preliminary data.</text>
</comment>
<proteinExistence type="predicted"/>
<keyword evidence="8" id="KW-1185">Reference proteome</keyword>
<dbReference type="GO" id="GO:0005886">
    <property type="term" value="C:plasma membrane"/>
    <property type="evidence" value="ECO:0007669"/>
    <property type="project" value="UniProtKB-SubCell"/>
</dbReference>
<sequence>MKKLYRSRRNRKLAGIIGGISEYTGISATILRLIFALSVLFVIGTPLVVIYFILIFVLPNEEGA</sequence>
<keyword evidence="4" id="KW-1133">Transmembrane helix</keyword>
<dbReference type="EMBL" id="LNQP01000032">
    <property type="protein sequence ID" value="KSU87914.1"/>
    <property type="molecule type" value="Genomic_DNA"/>
</dbReference>
<feature type="domain" description="Phage shock protein PspC N-terminal" evidence="6">
    <location>
        <begin position="2"/>
        <end position="61"/>
    </location>
</feature>
<dbReference type="GeneID" id="93684280"/>
<dbReference type="Pfam" id="PF04024">
    <property type="entry name" value="PspC"/>
    <property type="match status" value="1"/>
</dbReference>
<dbReference type="InterPro" id="IPR007168">
    <property type="entry name" value="Phageshock_PspC_N"/>
</dbReference>
<dbReference type="Proteomes" id="UP000053681">
    <property type="component" value="Unassembled WGS sequence"/>
</dbReference>
<dbReference type="AlphaFoldDB" id="A0A0V8JLT5"/>
<dbReference type="PANTHER" id="PTHR33885">
    <property type="entry name" value="PHAGE SHOCK PROTEIN C"/>
    <property type="match status" value="1"/>
</dbReference>
<evidence type="ECO:0000256" key="5">
    <source>
        <dbReference type="ARBA" id="ARBA00023136"/>
    </source>
</evidence>
<dbReference type="RefSeq" id="WP_025907411.1">
    <property type="nucleotide sequence ID" value="NZ_KQ758648.1"/>
</dbReference>
<gene>
    <name evidence="7" type="ORF">AS180_10435</name>
</gene>
<evidence type="ECO:0000256" key="2">
    <source>
        <dbReference type="ARBA" id="ARBA00022475"/>
    </source>
</evidence>
<accession>A0A0V8JLT5</accession>
<evidence type="ECO:0000313" key="8">
    <source>
        <dbReference type="Proteomes" id="UP000053681"/>
    </source>
</evidence>
<dbReference type="PANTHER" id="PTHR33885:SF3">
    <property type="entry name" value="PHAGE SHOCK PROTEIN C"/>
    <property type="match status" value="1"/>
</dbReference>
<evidence type="ECO:0000256" key="1">
    <source>
        <dbReference type="ARBA" id="ARBA00004162"/>
    </source>
</evidence>
<evidence type="ECO:0000259" key="6">
    <source>
        <dbReference type="Pfam" id="PF04024"/>
    </source>
</evidence>
<evidence type="ECO:0000256" key="3">
    <source>
        <dbReference type="ARBA" id="ARBA00022692"/>
    </source>
</evidence>
<organism evidence="7 8">
    <name type="scientific">Priestia veravalensis</name>
    <dbReference type="NCBI Taxonomy" id="1414648"/>
    <lineage>
        <taxon>Bacteria</taxon>
        <taxon>Bacillati</taxon>
        <taxon>Bacillota</taxon>
        <taxon>Bacilli</taxon>
        <taxon>Bacillales</taxon>
        <taxon>Bacillaceae</taxon>
        <taxon>Priestia</taxon>
    </lineage>
</organism>
<evidence type="ECO:0000256" key="4">
    <source>
        <dbReference type="ARBA" id="ARBA00022989"/>
    </source>
</evidence>
<keyword evidence="2" id="KW-1003">Cell membrane</keyword>
<keyword evidence="3" id="KW-0812">Transmembrane</keyword>
<name>A0A0V8JLT5_9BACI</name>